<dbReference type="RefSeq" id="WP_014141752.1">
    <property type="nucleotide sequence ID" value="NC_016111.1"/>
</dbReference>
<dbReference type="CDD" id="cd00865">
    <property type="entry name" value="PEBP_bact_arch"/>
    <property type="match status" value="1"/>
</dbReference>
<dbReference type="InterPro" id="IPR005247">
    <property type="entry name" value="YbhB_YbcL/LppC-like"/>
</dbReference>
<accession>G8WN75</accession>
<dbReference type="HOGENOM" id="CLU_083918_2_1_11"/>
<dbReference type="PANTHER" id="PTHR30289:SF1">
    <property type="entry name" value="PEBP (PHOSPHATIDYLETHANOLAMINE-BINDING PROTEIN) FAMILY PROTEIN"/>
    <property type="match status" value="1"/>
</dbReference>
<dbReference type="KEGG" id="sct:SCAT_0994"/>
<dbReference type="PATRIC" id="fig|1003195.11.peg.2574"/>
<dbReference type="Pfam" id="PF01161">
    <property type="entry name" value="PBP"/>
    <property type="match status" value="1"/>
</dbReference>
<gene>
    <name evidence="2" type="ordered locus">SCATT_09870</name>
</gene>
<evidence type="ECO:0000313" key="2">
    <source>
        <dbReference type="EMBL" id="AEW93358.1"/>
    </source>
</evidence>
<evidence type="ECO:0008006" key="4">
    <source>
        <dbReference type="Google" id="ProtNLM"/>
    </source>
</evidence>
<comment type="similarity">
    <text evidence="1">Belongs to the UPF0098 family.</text>
</comment>
<dbReference type="SUPFAM" id="SSF49777">
    <property type="entry name" value="PEBP-like"/>
    <property type="match status" value="1"/>
</dbReference>
<evidence type="ECO:0000313" key="3">
    <source>
        <dbReference type="Proteomes" id="UP000007842"/>
    </source>
</evidence>
<dbReference type="InterPro" id="IPR036610">
    <property type="entry name" value="PEBP-like_sf"/>
</dbReference>
<name>F8JXX7_STREN</name>
<dbReference type="InterPro" id="IPR008914">
    <property type="entry name" value="PEBP"/>
</dbReference>
<organism evidence="2 3">
    <name type="scientific">Streptantibioticus cattleyicolor (strain ATCC 35852 / DSM 46488 / JCM 4925 / NBRC 14057 / NRRL 8057)</name>
    <name type="common">Streptomyces cattleya</name>
    <dbReference type="NCBI Taxonomy" id="1003195"/>
    <lineage>
        <taxon>Bacteria</taxon>
        <taxon>Bacillati</taxon>
        <taxon>Actinomycetota</taxon>
        <taxon>Actinomycetes</taxon>
        <taxon>Kitasatosporales</taxon>
        <taxon>Streptomycetaceae</taxon>
        <taxon>Streptantibioticus</taxon>
    </lineage>
</organism>
<sequence length="179" mass="19138">MTERKRRPLPHDFHPPVPSFTVVSDDVRDGGTLPDAQVYAKGNTSPHLRWDGFPAGTRSFAVTCYDPDAPTGSGFWHWSVFDIPASVTELPAGAGSGDFAGLPRGAVQVRNDYGTQDFGGAAPPPGDGPHRYVFTVYAVDEEKLGPDASATPAVVGFNLRFHTIGRAQLIAEYEVPAEG</sequence>
<evidence type="ECO:0000256" key="1">
    <source>
        <dbReference type="ARBA" id="ARBA00007120"/>
    </source>
</evidence>
<dbReference type="Proteomes" id="UP000007842">
    <property type="component" value="Chromosome"/>
</dbReference>
<dbReference type="OrthoDB" id="9797506at2"/>
<proteinExistence type="inferred from homology"/>
<dbReference type="Gene3D" id="3.90.280.10">
    <property type="entry name" value="PEBP-like"/>
    <property type="match status" value="1"/>
</dbReference>
<dbReference type="eggNOG" id="COG1881">
    <property type="taxonomic scope" value="Bacteria"/>
</dbReference>
<dbReference type="EMBL" id="CP003219">
    <property type="protein sequence ID" value="AEW93358.1"/>
    <property type="molecule type" value="Genomic_DNA"/>
</dbReference>
<protein>
    <recommendedName>
        <fullName evidence="4">YbhB/YbcL family Raf kinase inhibitor-like protein</fullName>
    </recommendedName>
</protein>
<keyword evidence="3" id="KW-1185">Reference proteome</keyword>
<dbReference type="AlphaFoldDB" id="F8JXX7"/>
<dbReference type="KEGG" id="scy:SCATT_09870"/>
<accession>F8JXX7</accession>
<dbReference type="PANTHER" id="PTHR30289">
    <property type="entry name" value="UNCHARACTERIZED PROTEIN YBCL-RELATED"/>
    <property type="match status" value="1"/>
</dbReference>
<reference evidence="3" key="1">
    <citation type="submission" date="2011-12" db="EMBL/GenBank/DDBJ databases">
        <title>Complete genome sequence of Streptomyces cattleya strain DSM 46488.</title>
        <authorList>
            <person name="Ou H.-Y."/>
            <person name="Li P."/>
            <person name="Zhao C."/>
            <person name="O'Hagan D."/>
            <person name="Deng Z."/>
        </authorList>
    </citation>
    <scope>NUCLEOTIDE SEQUENCE [LARGE SCALE GENOMIC DNA]</scope>
    <source>
        <strain evidence="3">ATCC 35852 / DSM 46488 / JCM 4925 / NBRC 14057 / NRRL 8057</strain>
    </source>
</reference>
<dbReference type="NCBIfam" id="TIGR00481">
    <property type="entry name" value="YbhB/YbcL family Raf kinase inhibitor-like protein"/>
    <property type="match status" value="1"/>
</dbReference>
<dbReference type="STRING" id="1003195.SCATT_09870"/>